<evidence type="ECO:0000313" key="11">
    <source>
        <dbReference type="Proteomes" id="UP001302329"/>
    </source>
</evidence>
<dbReference type="PANTHER" id="PTHR30221:SF18">
    <property type="entry name" value="SLL0590 PROTEIN"/>
    <property type="match status" value="1"/>
</dbReference>
<evidence type="ECO:0000256" key="6">
    <source>
        <dbReference type="ARBA" id="ARBA00023136"/>
    </source>
</evidence>
<evidence type="ECO:0000256" key="7">
    <source>
        <dbReference type="SAM" id="Phobius"/>
    </source>
</evidence>
<dbReference type="RefSeq" id="WP_323355899.1">
    <property type="nucleotide sequence ID" value="NZ_JAYGHY010000008.1"/>
</dbReference>
<dbReference type="EMBL" id="JAYGHY010000008">
    <property type="protein sequence ID" value="MEA5441788.1"/>
    <property type="molecule type" value="Genomic_DNA"/>
</dbReference>
<accession>A0ABU5STD6</accession>
<dbReference type="Proteomes" id="UP001302329">
    <property type="component" value="Unassembled WGS sequence"/>
</dbReference>
<comment type="subcellular location">
    <subcellularLocation>
        <location evidence="1">Cell membrane</location>
        <topology evidence="1">Multi-pass membrane protein</topology>
    </subcellularLocation>
</comment>
<proteinExistence type="inferred from homology"/>
<dbReference type="SUPFAM" id="SSF50182">
    <property type="entry name" value="Sm-like ribonucleoproteins"/>
    <property type="match status" value="1"/>
</dbReference>
<evidence type="ECO:0000313" key="10">
    <source>
        <dbReference type="EMBL" id="MEA5441788.1"/>
    </source>
</evidence>
<feature type="domain" description="Mechanosensitive ion channel MscS" evidence="8">
    <location>
        <begin position="372"/>
        <end position="436"/>
    </location>
</feature>
<dbReference type="InterPro" id="IPR049278">
    <property type="entry name" value="MS_channel_C"/>
</dbReference>
<keyword evidence="11" id="KW-1185">Reference proteome</keyword>
<organism evidence="10 11">
    <name type="scientific">Cyanobium gracile UHCC 0281</name>
    <dbReference type="NCBI Taxonomy" id="3110309"/>
    <lineage>
        <taxon>Bacteria</taxon>
        <taxon>Bacillati</taxon>
        <taxon>Cyanobacteriota</taxon>
        <taxon>Cyanophyceae</taxon>
        <taxon>Synechococcales</taxon>
        <taxon>Prochlorococcaceae</taxon>
        <taxon>Cyanobium</taxon>
    </lineage>
</organism>
<name>A0ABU5STD6_9CYAN</name>
<feature type="transmembrane region" description="Helical" evidence="7">
    <location>
        <begin position="160"/>
        <end position="180"/>
    </location>
</feature>
<feature type="transmembrane region" description="Helical" evidence="7">
    <location>
        <begin position="325"/>
        <end position="345"/>
    </location>
</feature>
<feature type="transmembrane region" description="Helical" evidence="7">
    <location>
        <begin position="357"/>
        <end position="383"/>
    </location>
</feature>
<dbReference type="Gene3D" id="3.30.70.100">
    <property type="match status" value="1"/>
</dbReference>
<dbReference type="InterPro" id="IPR010920">
    <property type="entry name" value="LSM_dom_sf"/>
</dbReference>
<keyword evidence="5 7" id="KW-1133">Transmembrane helix</keyword>
<comment type="caution">
    <text evidence="10">The sequence shown here is derived from an EMBL/GenBank/DDBJ whole genome shotgun (WGS) entry which is preliminary data.</text>
</comment>
<evidence type="ECO:0000256" key="1">
    <source>
        <dbReference type="ARBA" id="ARBA00004651"/>
    </source>
</evidence>
<gene>
    <name evidence="10" type="ORF">VB739_04400</name>
</gene>
<reference evidence="10 11" key="1">
    <citation type="submission" date="2023-12" db="EMBL/GenBank/DDBJ databases">
        <title>Baltic Sea Cyanobacteria.</title>
        <authorList>
            <person name="Delbaje E."/>
            <person name="Fewer D.P."/>
            <person name="Shishido T.K."/>
        </authorList>
    </citation>
    <scope>NUCLEOTIDE SEQUENCE [LARGE SCALE GENOMIC DNA]</scope>
    <source>
        <strain evidence="10 11">UHCC 0281</strain>
    </source>
</reference>
<evidence type="ECO:0000256" key="2">
    <source>
        <dbReference type="ARBA" id="ARBA00008017"/>
    </source>
</evidence>
<dbReference type="Pfam" id="PF21082">
    <property type="entry name" value="MS_channel_3rd"/>
    <property type="match status" value="1"/>
</dbReference>
<dbReference type="InterPro" id="IPR011066">
    <property type="entry name" value="MscS_channel_C_sf"/>
</dbReference>
<feature type="domain" description="Mechanosensitive ion channel MscS C-terminal" evidence="9">
    <location>
        <begin position="449"/>
        <end position="531"/>
    </location>
</feature>
<dbReference type="InterPro" id="IPR045275">
    <property type="entry name" value="MscS_archaea/bacteria_type"/>
</dbReference>
<evidence type="ECO:0000259" key="8">
    <source>
        <dbReference type="Pfam" id="PF00924"/>
    </source>
</evidence>
<keyword evidence="4 7" id="KW-0812">Transmembrane</keyword>
<dbReference type="Pfam" id="PF00924">
    <property type="entry name" value="MS_channel_2nd"/>
    <property type="match status" value="1"/>
</dbReference>
<dbReference type="SUPFAM" id="SSF82689">
    <property type="entry name" value="Mechanosensitive channel protein MscS (YggB), C-terminal domain"/>
    <property type="match status" value="1"/>
</dbReference>
<feature type="transmembrane region" description="Helical" evidence="7">
    <location>
        <begin position="231"/>
        <end position="251"/>
    </location>
</feature>
<dbReference type="Gene3D" id="2.30.30.60">
    <property type="match status" value="1"/>
</dbReference>
<keyword evidence="3" id="KW-1003">Cell membrane</keyword>
<feature type="transmembrane region" description="Helical" evidence="7">
    <location>
        <begin position="283"/>
        <end position="304"/>
    </location>
</feature>
<evidence type="ECO:0000256" key="3">
    <source>
        <dbReference type="ARBA" id="ARBA00022475"/>
    </source>
</evidence>
<dbReference type="InterPro" id="IPR023408">
    <property type="entry name" value="MscS_beta-dom_sf"/>
</dbReference>
<evidence type="ECO:0000256" key="4">
    <source>
        <dbReference type="ARBA" id="ARBA00022692"/>
    </source>
</evidence>
<evidence type="ECO:0000259" key="9">
    <source>
        <dbReference type="Pfam" id="PF21082"/>
    </source>
</evidence>
<sequence>MPALKWPRTGGLWRVLAGSLLVLQLIAGLAPPISAEETTVPPLPASGCESTPGFVSLDGKKVLEIRRAPAARRLDDYIRDADEKLLGLARDSSFSPDQLALRDEDPYTVIGIASPEGFTRQMAIDARSAACFGISRQQLGERYRNQLQEAIASYRESHTLGAWLNGTALAALVLGIYILWWRGQLAVNRWADQWIAERSTFLLQRLTRFGRAQVAETKQLRSLFQGLRRTIHWSVLLLISYMLIPLLLGFFPPTRSIADGLRAQILGVVTGFIGGVVSSIPNVLSIGVILTITILLVRASNVWFKALDHGRLRIPGFYREWALPTGRLAAILIILIGLILAYPYIPGSDSKAFQGAGLLLGALAALGSSAVATNIISGLMLIYTRAFREGDRVDINGTVGVVQDRALLVTRLQTPRNELVSIPNASVIGSSVVNYSFSRREIRQPVAIATTITIGYDVPWRKVHELMLAAAASVEGITKEIEPFVLQTALNDFHISYELTAFVRDAESYRQCLSQVLAALQDQFAAADVEILSPGYHAIRNGNASTVPKPET</sequence>
<dbReference type="PANTHER" id="PTHR30221">
    <property type="entry name" value="SMALL-CONDUCTANCE MECHANOSENSITIVE CHANNEL"/>
    <property type="match status" value="1"/>
</dbReference>
<evidence type="ECO:0000256" key="5">
    <source>
        <dbReference type="ARBA" id="ARBA00022989"/>
    </source>
</evidence>
<comment type="similarity">
    <text evidence="2">Belongs to the MscS (TC 1.A.23) family.</text>
</comment>
<keyword evidence="6 7" id="KW-0472">Membrane</keyword>
<protein>
    <submittedName>
        <fullName evidence="10">Mechanosensitive ion channel domain-containing protein</fullName>
    </submittedName>
</protein>
<dbReference type="InterPro" id="IPR006685">
    <property type="entry name" value="MscS_channel_2nd"/>
</dbReference>